<gene>
    <name evidence="2" type="ORF">O181_102784</name>
</gene>
<reference evidence="2" key="1">
    <citation type="submission" date="2021-03" db="EMBL/GenBank/DDBJ databases">
        <title>Draft genome sequence of rust myrtle Austropuccinia psidii MF-1, a brazilian biotype.</title>
        <authorList>
            <person name="Quecine M.C."/>
            <person name="Pachon D.M.R."/>
            <person name="Bonatelli M.L."/>
            <person name="Correr F.H."/>
            <person name="Franceschini L.M."/>
            <person name="Leite T.F."/>
            <person name="Margarido G.R.A."/>
            <person name="Almeida C.A."/>
            <person name="Ferrarezi J.A."/>
            <person name="Labate C.A."/>
        </authorList>
    </citation>
    <scope>NUCLEOTIDE SEQUENCE</scope>
    <source>
        <strain evidence="2">MF-1</strain>
    </source>
</reference>
<evidence type="ECO:0000313" key="3">
    <source>
        <dbReference type="Proteomes" id="UP000765509"/>
    </source>
</evidence>
<feature type="compositionally biased region" description="Polar residues" evidence="1">
    <location>
        <begin position="35"/>
        <end position="56"/>
    </location>
</feature>
<feature type="region of interest" description="Disordered" evidence="1">
    <location>
        <begin position="1"/>
        <end position="56"/>
    </location>
</feature>
<dbReference type="AlphaFoldDB" id="A0A9Q3JJ68"/>
<dbReference type="Proteomes" id="UP000765509">
    <property type="component" value="Unassembled WGS sequence"/>
</dbReference>
<evidence type="ECO:0000256" key="1">
    <source>
        <dbReference type="SAM" id="MobiDB-lite"/>
    </source>
</evidence>
<protein>
    <submittedName>
        <fullName evidence="2">Uncharacterized protein</fullName>
    </submittedName>
</protein>
<sequence length="72" mass="8119">MSYMHQGESRVNLRRLTSRQASVKQDKSQAHVEHTSYSCRTPNPVTSPNIGSPVPSTQILHHRIIPQPSDGW</sequence>
<comment type="caution">
    <text evidence="2">The sequence shown here is derived from an EMBL/GenBank/DDBJ whole genome shotgun (WGS) entry which is preliminary data.</text>
</comment>
<accession>A0A9Q3JJ68</accession>
<feature type="compositionally biased region" description="Basic and acidic residues" evidence="1">
    <location>
        <begin position="24"/>
        <end position="34"/>
    </location>
</feature>
<proteinExistence type="predicted"/>
<dbReference type="EMBL" id="AVOT02073654">
    <property type="protein sequence ID" value="MBW0563069.1"/>
    <property type="molecule type" value="Genomic_DNA"/>
</dbReference>
<name>A0A9Q3JJ68_9BASI</name>
<keyword evidence="3" id="KW-1185">Reference proteome</keyword>
<evidence type="ECO:0000313" key="2">
    <source>
        <dbReference type="EMBL" id="MBW0563069.1"/>
    </source>
</evidence>
<organism evidence="2 3">
    <name type="scientific">Austropuccinia psidii MF-1</name>
    <dbReference type="NCBI Taxonomy" id="1389203"/>
    <lineage>
        <taxon>Eukaryota</taxon>
        <taxon>Fungi</taxon>
        <taxon>Dikarya</taxon>
        <taxon>Basidiomycota</taxon>
        <taxon>Pucciniomycotina</taxon>
        <taxon>Pucciniomycetes</taxon>
        <taxon>Pucciniales</taxon>
        <taxon>Sphaerophragmiaceae</taxon>
        <taxon>Austropuccinia</taxon>
    </lineage>
</organism>